<dbReference type="InterPro" id="IPR002818">
    <property type="entry name" value="DJ-1/PfpI"/>
</dbReference>
<name>A0A3A4B477_9ACTN</name>
<dbReference type="SUPFAM" id="SSF52317">
    <property type="entry name" value="Class I glutamine amidotransferase-like"/>
    <property type="match status" value="1"/>
</dbReference>
<dbReference type="OrthoDB" id="3992151at2"/>
<dbReference type="Gene3D" id="3.40.50.880">
    <property type="match status" value="1"/>
</dbReference>
<dbReference type="Pfam" id="PF01965">
    <property type="entry name" value="DJ-1_PfpI"/>
    <property type="match status" value="1"/>
</dbReference>
<dbReference type="GO" id="GO:0003700">
    <property type="term" value="F:DNA-binding transcription factor activity"/>
    <property type="evidence" value="ECO:0007669"/>
    <property type="project" value="InterPro"/>
</dbReference>
<feature type="domain" description="HTH araC/xylS-type" evidence="3">
    <location>
        <begin position="217"/>
        <end position="315"/>
    </location>
</feature>
<dbReference type="PANTHER" id="PTHR43130">
    <property type="entry name" value="ARAC-FAMILY TRANSCRIPTIONAL REGULATOR"/>
    <property type="match status" value="1"/>
</dbReference>
<dbReference type="AlphaFoldDB" id="A0A3A4B477"/>
<dbReference type="InterPro" id="IPR018060">
    <property type="entry name" value="HTH_AraC"/>
</dbReference>
<proteinExistence type="predicted"/>
<protein>
    <submittedName>
        <fullName evidence="4">Helix-turn-helix domain-containing protein</fullName>
    </submittedName>
</protein>
<dbReference type="CDD" id="cd03137">
    <property type="entry name" value="GATase1_AraC_1"/>
    <property type="match status" value="1"/>
</dbReference>
<dbReference type="PANTHER" id="PTHR43130:SF3">
    <property type="entry name" value="HTH-TYPE TRANSCRIPTIONAL REGULATOR RV1931C"/>
    <property type="match status" value="1"/>
</dbReference>
<dbReference type="SMART" id="SM00342">
    <property type="entry name" value="HTH_ARAC"/>
    <property type="match status" value="1"/>
</dbReference>
<evidence type="ECO:0000259" key="3">
    <source>
        <dbReference type="PROSITE" id="PS01124"/>
    </source>
</evidence>
<organism evidence="4 5">
    <name type="scientific">Bailinhaonella thermotolerans</name>
    <dbReference type="NCBI Taxonomy" id="1070861"/>
    <lineage>
        <taxon>Bacteria</taxon>
        <taxon>Bacillati</taxon>
        <taxon>Actinomycetota</taxon>
        <taxon>Actinomycetes</taxon>
        <taxon>Streptosporangiales</taxon>
        <taxon>Streptosporangiaceae</taxon>
        <taxon>Bailinhaonella</taxon>
    </lineage>
</organism>
<sequence length="324" mass="34529">MSERLVVFVIYPGFQVLDLTGPHEVFSQAVRLTPGSYRMETAAAAGGAVRAGSGLGVVASMTTAECAGDIDTLVVVGGTGRDEAVLDGELIGWIASAAGRSRRVASVCGGAFLLAAAGLLDGRRAVTHWAGCERLAREYPRVTVDPDPIFVRDGNVWTSAGITAGMDLALALVEEDLGAETARAIARRLVMFVQRPGGQAQFSAQLAAQAPSREPLRELVAWIAENLDADLSVPALAERAGMSERHFARVFAAQTGRTPAAYVEDVRLEAARRLLETTGTTVDRIARTCGFGTSETMYRVFRRTVGVSPGQYRRHFTSRMSAIS</sequence>
<evidence type="ECO:0000313" key="5">
    <source>
        <dbReference type="Proteomes" id="UP000265768"/>
    </source>
</evidence>
<evidence type="ECO:0000256" key="2">
    <source>
        <dbReference type="ARBA" id="ARBA00023163"/>
    </source>
</evidence>
<keyword evidence="2" id="KW-0804">Transcription</keyword>
<dbReference type="PROSITE" id="PS01124">
    <property type="entry name" value="HTH_ARAC_FAMILY_2"/>
    <property type="match status" value="1"/>
</dbReference>
<dbReference type="InterPro" id="IPR029062">
    <property type="entry name" value="Class_I_gatase-like"/>
</dbReference>
<dbReference type="Gene3D" id="1.10.10.60">
    <property type="entry name" value="Homeodomain-like"/>
    <property type="match status" value="1"/>
</dbReference>
<dbReference type="EMBL" id="QZEY01000005">
    <property type="protein sequence ID" value="RJL32170.1"/>
    <property type="molecule type" value="Genomic_DNA"/>
</dbReference>
<dbReference type="SUPFAM" id="SSF46689">
    <property type="entry name" value="Homeodomain-like"/>
    <property type="match status" value="2"/>
</dbReference>
<evidence type="ECO:0000256" key="1">
    <source>
        <dbReference type="ARBA" id="ARBA00023015"/>
    </source>
</evidence>
<comment type="caution">
    <text evidence="4">The sequence shown here is derived from an EMBL/GenBank/DDBJ whole genome shotgun (WGS) entry which is preliminary data.</text>
</comment>
<keyword evidence="1" id="KW-0805">Transcription regulation</keyword>
<gene>
    <name evidence="4" type="ORF">D5H75_17320</name>
</gene>
<dbReference type="InterPro" id="IPR052158">
    <property type="entry name" value="INH-QAR"/>
</dbReference>
<accession>A0A3A4B477</accession>
<evidence type="ECO:0000313" key="4">
    <source>
        <dbReference type="EMBL" id="RJL32170.1"/>
    </source>
</evidence>
<reference evidence="4 5" key="1">
    <citation type="submission" date="2018-09" db="EMBL/GenBank/DDBJ databases">
        <title>YIM 75507 draft genome.</title>
        <authorList>
            <person name="Tang S."/>
            <person name="Feng Y."/>
        </authorList>
    </citation>
    <scope>NUCLEOTIDE SEQUENCE [LARGE SCALE GENOMIC DNA]</scope>
    <source>
        <strain evidence="4 5">YIM 75507</strain>
    </source>
</reference>
<dbReference type="Proteomes" id="UP000265768">
    <property type="component" value="Unassembled WGS sequence"/>
</dbReference>
<dbReference type="Pfam" id="PF12833">
    <property type="entry name" value="HTH_18"/>
    <property type="match status" value="1"/>
</dbReference>
<dbReference type="GO" id="GO:0043565">
    <property type="term" value="F:sequence-specific DNA binding"/>
    <property type="evidence" value="ECO:0007669"/>
    <property type="project" value="InterPro"/>
</dbReference>
<dbReference type="InterPro" id="IPR009057">
    <property type="entry name" value="Homeodomain-like_sf"/>
</dbReference>
<dbReference type="RefSeq" id="WP_119927488.1">
    <property type="nucleotide sequence ID" value="NZ_QZEY01000005.1"/>
</dbReference>
<keyword evidence="5" id="KW-1185">Reference proteome</keyword>